<keyword evidence="8" id="KW-1185">Reference proteome</keyword>
<dbReference type="InterPro" id="IPR020846">
    <property type="entry name" value="MFS_dom"/>
</dbReference>
<evidence type="ECO:0000256" key="5">
    <source>
        <dbReference type="SAM" id="Phobius"/>
    </source>
</evidence>
<keyword evidence="4 5" id="KW-0472">Membrane</keyword>
<feature type="transmembrane region" description="Helical" evidence="5">
    <location>
        <begin position="213"/>
        <end position="234"/>
    </location>
</feature>
<dbReference type="PANTHER" id="PTHR23508">
    <property type="entry name" value="CARBOXYLIC ACID TRANSPORTER PROTEIN HOMOLOG"/>
    <property type="match status" value="1"/>
</dbReference>
<dbReference type="PROSITE" id="PS50850">
    <property type="entry name" value="MFS"/>
    <property type="match status" value="1"/>
</dbReference>
<evidence type="ECO:0000256" key="2">
    <source>
        <dbReference type="ARBA" id="ARBA00022692"/>
    </source>
</evidence>
<dbReference type="Pfam" id="PF07690">
    <property type="entry name" value="MFS_1"/>
    <property type="match status" value="1"/>
</dbReference>
<feature type="transmembrane region" description="Helical" evidence="5">
    <location>
        <begin position="303"/>
        <end position="326"/>
    </location>
</feature>
<evidence type="ECO:0000259" key="6">
    <source>
        <dbReference type="PROSITE" id="PS50850"/>
    </source>
</evidence>
<dbReference type="RefSeq" id="WP_270076630.1">
    <property type="nucleotide sequence ID" value="NZ_CP115174.1"/>
</dbReference>
<sequence>MIYFVLPSITKEYGLTAAQAGLYTTIITISTAALAIPAMMWADKGGQGWRRKYRHLPMVLGYTLFTFLSGVNALSGTIGLLVLMQVLSHVFGGVAEPIEVASAAEWWSKGRRGLALGLHHTGFPWGGLIGGIVVSYILSRYGSENWRYAFLLFPIPVIVLFAAYWAYATPKRYDRLVSKVVSAGEGHPLTEDLADVSAVTQGGLGECVRNPNVGIMAVVSVIAVVGYYGISFWLPQYLAFVAHYNFAQAAAYGVLFTITGGLGQIFWGSVSDRIGRKLTLMIVFAWLAVGMWLFKYAGISLTALIAIQLLAGFAMNAPYTLVYAIAFDSTKAGTLGIAGALISAGIYIGGVGPYIIGGLISAGGGVGAAAGYDTALYFMAALMIFGLLVTAAFTRETTGWFRRHDRALVSRRACNLPER</sequence>
<feature type="transmembrane region" description="Helical" evidence="5">
    <location>
        <begin position="278"/>
        <end position="297"/>
    </location>
</feature>
<reference evidence="7 8" key="1">
    <citation type="submission" date="2022-12" db="EMBL/GenBank/DDBJ databases">
        <title>Sphingomonas abieness sp. nov., an endophytic bacterium isolated from Abies koreana.</title>
        <authorList>
            <person name="Jiang L."/>
            <person name="Lee J."/>
        </authorList>
    </citation>
    <scope>NUCLEOTIDE SEQUENCE [LARGE SCALE GENOMIC DNA]</scope>
    <source>
        <strain evidence="8">PAMB 00755</strain>
    </source>
</reference>
<name>A0ABY7NN21_9SPHN</name>
<dbReference type="SUPFAM" id="SSF103473">
    <property type="entry name" value="MFS general substrate transporter"/>
    <property type="match status" value="1"/>
</dbReference>
<comment type="subcellular location">
    <subcellularLocation>
        <location evidence="1">Membrane</location>
        <topology evidence="1">Multi-pass membrane protein</topology>
    </subcellularLocation>
</comment>
<keyword evidence="3 5" id="KW-1133">Transmembrane helix</keyword>
<feature type="domain" description="Major facilitator superfamily (MFS) profile" evidence="6">
    <location>
        <begin position="1"/>
        <end position="398"/>
    </location>
</feature>
<feature type="transmembrane region" description="Helical" evidence="5">
    <location>
        <begin position="246"/>
        <end position="266"/>
    </location>
</feature>
<feature type="transmembrane region" description="Helical" evidence="5">
    <location>
        <begin position="376"/>
        <end position="394"/>
    </location>
</feature>
<accession>A0ABY7NN21</accession>
<protein>
    <submittedName>
        <fullName evidence="7">MFS transporter</fullName>
    </submittedName>
</protein>
<dbReference type="InterPro" id="IPR011701">
    <property type="entry name" value="MFS"/>
</dbReference>
<feature type="transmembrane region" description="Helical" evidence="5">
    <location>
        <begin position="333"/>
        <end position="356"/>
    </location>
</feature>
<keyword evidence="2 5" id="KW-0812">Transmembrane</keyword>
<feature type="transmembrane region" description="Helical" evidence="5">
    <location>
        <begin position="20"/>
        <end position="41"/>
    </location>
</feature>
<feature type="transmembrane region" description="Helical" evidence="5">
    <location>
        <begin position="62"/>
        <end position="87"/>
    </location>
</feature>
<organism evidence="7 8">
    <name type="scientific">Sphingomonas abietis</name>
    <dbReference type="NCBI Taxonomy" id="3012344"/>
    <lineage>
        <taxon>Bacteria</taxon>
        <taxon>Pseudomonadati</taxon>
        <taxon>Pseudomonadota</taxon>
        <taxon>Alphaproteobacteria</taxon>
        <taxon>Sphingomonadales</taxon>
        <taxon>Sphingomonadaceae</taxon>
        <taxon>Sphingomonas</taxon>
    </lineage>
</organism>
<feature type="transmembrane region" description="Helical" evidence="5">
    <location>
        <begin position="148"/>
        <end position="167"/>
    </location>
</feature>
<evidence type="ECO:0000256" key="4">
    <source>
        <dbReference type="ARBA" id="ARBA00023136"/>
    </source>
</evidence>
<evidence type="ECO:0000256" key="1">
    <source>
        <dbReference type="ARBA" id="ARBA00004141"/>
    </source>
</evidence>
<dbReference type="Gene3D" id="1.20.1250.20">
    <property type="entry name" value="MFS general substrate transporter like domains"/>
    <property type="match status" value="2"/>
</dbReference>
<dbReference type="InterPro" id="IPR036259">
    <property type="entry name" value="MFS_trans_sf"/>
</dbReference>
<gene>
    <name evidence="7" type="ORF">PBT88_17755</name>
</gene>
<evidence type="ECO:0000256" key="3">
    <source>
        <dbReference type="ARBA" id="ARBA00022989"/>
    </source>
</evidence>
<dbReference type="EMBL" id="CP115174">
    <property type="protein sequence ID" value="WBO21982.1"/>
    <property type="molecule type" value="Genomic_DNA"/>
</dbReference>
<proteinExistence type="predicted"/>
<dbReference type="Proteomes" id="UP001210865">
    <property type="component" value="Chromosome"/>
</dbReference>
<dbReference type="PANTHER" id="PTHR23508:SF10">
    <property type="entry name" value="CARBOXYLIC ACID TRANSPORTER PROTEIN HOMOLOG"/>
    <property type="match status" value="1"/>
</dbReference>
<evidence type="ECO:0000313" key="7">
    <source>
        <dbReference type="EMBL" id="WBO21982.1"/>
    </source>
</evidence>
<evidence type="ECO:0000313" key="8">
    <source>
        <dbReference type="Proteomes" id="UP001210865"/>
    </source>
</evidence>